<keyword evidence="7" id="KW-0479">Metal-binding</keyword>
<comment type="cofactor">
    <cofactor evidence="1">
        <name>Fe cation</name>
        <dbReference type="ChEBI" id="CHEBI:24875"/>
    </cofactor>
</comment>
<evidence type="ECO:0000256" key="7">
    <source>
        <dbReference type="ARBA" id="ARBA00022723"/>
    </source>
</evidence>
<protein>
    <recommendedName>
        <fullName evidence="4">superoxide dismutase</fullName>
        <ecNumber evidence="4">1.15.1.1</ecNumber>
    </recommendedName>
</protein>
<evidence type="ECO:0000256" key="5">
    <source>
        <dbReference type="ARBA" id="ARBA00022528"/>
    </source>
</evidence>
<name>A0A0K2SRM4_SUAMA</name>
<dbReference type="GO" id="GO:0042644">
    <property type="term" value="C:chloroplast nucleoid"/>
    <property type="evidence" value="ECO:0007669"/>
    <property type="project" value="TreeGrafter"/>
</dbReference>
<gene>
    <name evidence="13" type="primary">Fe-SOD</name>
</gene>
<feature type="domain" description="Manganese/iron superoxide dismutase C-terminal" evidence="12">
    <location>
        <begin position="143"/>
        <end position="261"/>
    </location>
</feature>
<dbReference type="Pfam" id="PF00081">
    <property type="entry name" value="Sod_Fe_N"/>
    <property type="match status" value="1"/>
</dbReference>
<reference evidence="13" key="1">
    <citation type="journal article" date="2015" name="Plant Cell Rep.">
        <title>Characterization of the superoxide dismutase genes of the halophyte Suaeda maritima in Japan and Egypt.</title>
        <authorList>
            <person name="Mohamed E."/>
            <person name="Matsuda R."/>
            <person name="El-Khatib A.A."/>
            <person name="Takechi K."/>
            <person name="Takano H."/>
            <person name="Takio S."/>
        </authorList>
    </citation>
    <scope>NUCLEOTIDE SEQUENCE</scope>
</reference>
<evidence type="ECO:0000256" key="3">
    <source>
        <dbReference type="ARBA" id="ARBA00008714"/>
    </source>
</evidence>
<evidence type="ECO:0000256" key="9">
    <source>
        <dbReference type="ARBA" id="ARBA00023004"/>
    </source>
</evidence>
<dbReference type="Gene3D" id="1.10.287.990">
    <property type="entry name" value="Fe,Mn superoxide dismutase (SOD) domain"/>
    <property type="match status" value="1"/>
</dbReference>
<dbReference type="InterPro" id="IPR036324">
    <property type="entry name" value="Mn/Fe_SOD_N_sf"/>
</dbReference>
<keyword evidence="5" id="KW-0150">Chloroplast</keyword>
<dbReference type="Gene3D" id="3.55.40.20">
    <property type="entry name" value="Iron/manganese superoxide dismutase, C-terminal domain"/>
    <property type="match status" value="1"/>
</dbReference>
<organism evidence="13">
    <name type="scientific">Suaeda maritima</name>
    <name type="common">Annual sea blite</name>
    <name type="synonym">Suaeda spicata</name>
    <dbReference type="NCBI Taxonomy" id="126913"/>
    <lineage>
        <taxon>Eukaryota</taxon>
        <taxon>Viridiplantae</taxon>
        <taxon>Streptophyta</taxon>
        <taxon>Embryophyta</taxon>
        <taxon>Tracheophyta</taxon>
        <taxon>Spermatophyta</taxon>
        <taxon>Magnoliopsida</taxon>
        <taxon>eudicotyledons</taxon>
        <taxon>Gunneridae</taxon>
        <taxon>Pentapetalae</taxon>
        <taxon>Caryophyllales</taxon>
        <taxon>Chenopodiaceae</taxon>
        <taxon>Suaedoideae</taxon>
        <taxon>Suaeda</taxon>
    </lineage>
</organism>
<dbReference type="GO" id="GO:0004784">
    <property type="term" value="F:superoxide dismutase activity"/>
    <property type="evidence" value="ECO:0007669"/>
    <property type="project" value="UniProtKB-EC"/>
</dbReference>
<dbReference type="EMBL" id="LC027286">
    <property type="protein sequence ID" value="BAS29464.1"/>
    <property type="molecule type" value="mRNA"/>
</dbReference>
<dbReference type="PANTHER" id="PTHR42769">
    <property type="entry name" value="SUPEROXIDE DISMUTASE"/>
    <property type="match status" value="1"/>
</dbReference>
<dbReference type="InterPro" id="IPR019833">
    <property type="entry name" value="Mn/Fe_SOD_BS"/>
</dbReference>
<dbReference type="GO" id="GO:0046872">
    <property type="term" value="F:metal ion binding"/>
    <property type="evidence" value="ECO:0007669"/>
    <property type="project" value="UniProtKB-KW"/>
</dbReference>
<sequence>MSTVTTPSAISLSSTFLSDDGFKGGLKSIRFSPCKFKESRVSRVGAVVTAKFDLKPPPYPFDALEPHMTKQTFEYHWGKHHRAYVDNLNKQIVGTELDEKPLEEVVRITYNKGDVLPSFNNAAQAWNHQFFWESMKPNGGGKPSGELLAQIEKDFGSFDTFVTEFKSAAATQFGSGWAWLVYKANQLDVGNAVNPKPSEDDKKLVIVKSPNAVNPLVWDYYPLLTIDVWEHAYYLDYQNRRPDYISIFMDKLVSWDAVNARYEAAKAAVAEKEKATA</sequence>
<dbReference type="SUPFAM" id="SSF46609">
    <property type="entry name" value="Fe,Mn superoxide dismutase (SOD), N-terminal domain"/>
    <property type="match status" value="1"/>
</dbReference>
<comment type="catalytic activity">
    <reaction evidence="10">
        <text>2 superoxide + 2 H(+) = H2O2 + O2</text>
        <dbReference type="Rhea" id="RHEA:20696"/>
        <dbReference type="ChEBI" id="CHEBI:15378"/>
        <dbReference type="ChEBI" id="CHEBI:15379"/>
        <dbReference type="ChEBI" id="CHEBI:16240"/>
        <dbReference type="ChEBI" id="CHEBI:18421"/>
        <dbReference type="EC" id="1.15.1.1"/>
    </reaction>
</comment>
<feature type="domain" description="Manganese/iron superoxide dismutase N-terminal" evidence="11">
    <location>
        <begin position="51"/>
        <end position="136"/>
    </location>
</feature>
<accession>A0A0K2SRM4</accession>
<dbReference type="SMR" id="A0A0K2SRM4"/>
<comment type="subcellular location">
    <subcellularLocation>
        <location evidence="2">Plastid</location>
        <location evidence="2">Chloroplast</location>
    </subcellularLocation>
</comment>
<evidence type="ECO:0000256" key="6">
    <source>
        <dbReference type="ARBA" id="ARBA00022640"/>
    </source>
</evidence>
<dbReference type="InterPro" id="IPR036314">
    <property type="entry name" value="SOD_C_sf"/>
</dbReference>
<dbReference type="PROSITE" id="PS00088">
    <property type="entry name" value="SOD_MN"/>
    <property type="match status" value="1"/>
</dbReference>
<evidence type="ECO:0000256" key="10">
    <source>
        <dbReference type="ARBA" id="ARBA00049204"/>
    </source>
</evidence>
<evidence type="ECO:0000256" key="2">
    <source>
        <dbReference type="ARBA" id="ARBA00004229"/>
    </source>
</evidence>
<dbReference type="FunFam" id="1.10.287.990:FF:000002">
    <property type="entry name" value="Superoxide dismutase"/>
    <property type="match status" value="1"/>
</dbReference>
<evidence type="ECO:0000259" key="12">
    <source>
        <dbReference type="Pfam" id="PF02777"/>
    </source>
</evidence>
<dbReference type="GO" id="GO:0009416">
    <property type="term" value="P:response to light stimulus"/>
    <property type="evidence" value="ECO:0007669"/>
    <property type="project" value="UniProtKB-ARBA"/>
</dbReference>
<dbReference type="InterPro" id="IPR019832">
    <property type="entry name" value="Mn/Fe_SOD_C"/>
</dbReference>
<evidence type="ECO:0000256" key="8">
    <source>
        <dbReference type="ARBA" id="ARBA00023002"/>
    </source>
</evidence>
<dbReference type="AlphaFoldDB" id="A0A0K2SRM4"/>
<keyword evidence="6" id="KW-0934">Plastid</keyword>
<keyword evidence="8" id="KW-0560">Oxidoreductase</keyword>
<proteinExistence type="evidence at transcript level"/>
<evidence type="ECO:0000313" key="13">
    <source>
        <dbReference type="EMBL" id="BAS29464.1"/>
    </source>
</evidence>
<evidence type="ECO:0000256" key="1">
    <source>
        <dbReference type="ARBA" id="ARBA00001962"/>
    </source>
</evidence>
<dbReference type="InterPro" id="IPR001189">
    <property type="entry name" value="Mn/Fe_SOD"/>
</dbReference>
<comment type="similarity">
    <text evidence="3">Belongs to the iron/manganese superoxide dismutase family.</text>
</comment>
<dbReference type="PRINTS" id="PR01703">
    <property type="entry name" value="MNSODISMTASE"/>
</dbReference>
<evidence type="ECO:0000256" key="4">
    <source>
        <dbReference type="ARBA" id="ARBA00012682"/>
    </source>
</evidence>
<dbReference type="PANTHER" id="PTHR42769:SF3">
    <property type="entry name" value="SUPEROXIDE DISMUTASE [FE] 2, CHLOROPLASTIC"/>
    <property type="match status" value="1"/>
</dbReference>
<keyword evidence="9" id="KW-0408">Iron</keyword>
<dbReference type="EC" id="1.15.1.1" evidence="4"/>
<dbReference type="InterPro" id="IPR019831">
    <property type="entry name" value="Mn/Fe_SOD_N"/>
</dbReference>
<dbReference type="FunFam" id="3.55.40.20:FF:000005">
    <property type="entry name" value="Superoxide dismutase"/>
    <property type="match status" value="1"/>
</dbReference>
<dbReference type="SUPFAM" id="SSF54719">
    <property type="entry name" value="Fe,Mn superoxide dismutase (SOD), C-terminal domain"/>
    <property type="match status" value="1"/>
</dbReference>
<dbReference type="Pfam" id="PF02777">
    <property type="entry name" value="Sod_Fe_C"/>
    <property type="match status" value="1"/>
</dbReference>
<evidence type="ECO:0000259" key="11">
    <source>
        <dbReference type="Pfam" id="PF00081"/>
    </source>
</evidence>